<protein>
    <recommendedName>
        <fullName evidence="1">Factor of DNA methylation 1-5/IDN2 domain-containing protein</fullName>
    </recommendedName>
</protein>
<comment type="caution">
    <text evidence="2">The sequence shown here is derived from an EMBL/GenBank/DDBJ whole genome shotgun (WGS) entry which is preliminary data.</text>
</comment>
<feature type="domain" description="Factor of DNA methylation 1-5/IDN2" evidence="1">
    <location>
        <begin position="31"/>
        <end position="157"/>
    </location>
</feature>
<dbReference type="InterPro" id="IPR005379">
    <property type="entry name" value="FDM1-5/IDN2_XH"/>
</dbReference>
<sequence>MNSALCIKEQQSNIEIQEAYKELISITIGVKMIGQVDDKSFVKSFEKIFSDKVILLEQAAGLVSKWQEEVYNAAWYPFKFVGTGDGMKAFYEIVDDEDEKLKNLSEEFGEDVKNSVKIALKELNEFNPSGRYAVPTLWNFAHGREATLKEGIKWMINE</sequence>
<dbReference type="Proteomes" id="UP000824890">
    <property type="component" value="Unassembled WGS sequence"/>
</dbReference>
<dbReference type="PANTHER" id="PTHR21596:SF53">
    <property type="entry name" value="FACTOR OF DNA METHYLATION 5-RELATED"/>
    <property type="match status" value="1"/>
</dbReference>
<organism evidence="2 3">
    <name type="scientific">Brassica napus</name>
    <name type="common">Rape</name>
    <dbReference type="NCBI Taxonomy" id="3708"/>
    <lineage>
        <taxon>Eukaryota</taxon>
        <taxon>Viridiplantae</taxon>
        <taxon>Streptophyta</taxon>
        <taxon>Embryophyta</taxon>
        <taxon>Tracheophyta</taxon>
        <taxon>Spermatophyta</taxon>
        <taxon>Magnoliopsida</taxon>
        <taxon>eudicotyledons</taxon>
        <taxon>Gunneridae</taxon>
        <taxon>Pentapetalae</taxon>
        <taxon>rosids</taxon>
        <taxon>malvids</taxon>
        <taxon>Brassicales</taxon>
        <taxon>Brassicaceae</taxon>
        <taxon>Brassiceae</taxon>
        <taxon>Brassica</taxon>
    </lineage>
</organism>
<gene>
    <name evidence="2" type="ORF">HID58_073656</name>
</gene>
<evidence type="ECO:0000259" key="1">
    <source>
        <dbReference type="Pfam" id="PF03469"/>
    </source>
</evidence>
<keyword evidence="3" id="KW-1185">Reference proteome</keyword>
<name>A0ABQ7Z850_BRANA</name>
<evidence type="ECO:0000313" key="2">
    <source>
        <dbReference type="EMBL" id="KAH0876294.1"/>
    </source>
</evidence>
<accession>A0ABQ7Z850</accession>
<dbReference type="Pfam" id="PF03469">
    <property type="entry name" value="XH"/>
    <property type="match status" value="1"/>
</dbReference>
<dbReference type="InterPro" id="IPR045177">
    <property type="entry name" value="FDM1-5/IDN2"/>
</dbReference>
<dbReference type="PANTHER" id="PTHR21596">
    <property type="entry name" value="RIBONUCLEASE P SUBUNIT P38"/>
    <property type="match status" value="1"/>
</dbReference>
<proteinExistence type="predicted"/>
<dbReference type="EMBL" id="JAGKQM010000016">
    <property type="protein sequence ID" value="KAH0876294.1"/>
    <property type="molecule type" value="Genomic_DNA"/>
</dbReference>
<reference evidence="2 3" key="1">
    <citation type="submission" date="2021-05" db="EMBL/GenBank/DDBJ databases">
        <title>Genome Assembly of Synthetic Allotetraploid Brassica napus Reveals Homoeologous Exchanges between Subgenomes.</title>
        <authorList>
            <person name="Davis J.T."/>
        </authorList>
    </citation>
    <scope>NUCLEOTIDE SEQUENCE [LARGE SCALE GENOMIC DNA]</scope>
    <source>
        <strain evidence="3">cv. Da-Ae</strain>
        <tissue evidence="2">Seedling</tissue>
    </source>
</reference>
<evidence type="ECO:0000313" key="3">
    <source>
        <dbReference type="Proteomes" id="UP000824890"/>
    </source>
</evidence>